<dbReference type="HOGENOM" id="CLU_000384_30_10_1"/>
<evidence type="ECO:0000259" key="2">
    <source>
        <dbReference type="Pfam" id="PF03732"/>
    </source>
</evidence>
<gene>
    <name evidence="3" type="ORF">Moror_13566</name>
</gene>
<feature type="region of interest" description="Disordered" evidence="1">
    <location>
        <begin position="1"/>
        <end position="22"/>
    </location>
</feature>
<comment type="caution">
    <text evidence="3">The sequence shown here is derived from an EMBL/GenBank/DDBJ whole genome shotgun (WGS) entry which is preliminary data.</text>
</comment>
<dbReference type="Proteomes" id="UP000017559">
    <property type="component" value="Unassembled WGS sequence"/>
</dbReference>
<dbReference type="InterPro" id="IPR005162">
    <property type="entry name" value="Retrotrans_gag_dom"/>
</dbReference>
<evidence type="ECO:0000313" key="4">
    <source>
        <dbReference type="Proteomes" id="UP000017559"/>
    </source>
</evidence>
<dbReference type="AlphaFoldDB" id="V2WAG1"/>
<dbReference type="OrthoDB" id="3253637at2759"/>
<protein>
    <recommendedName>
        <fullName evidence="2">Retrotransposon gag domain-containing protein</fullName>
    </recommendedName>
</protein>
<accession>V2WAG1</accession>
<feature type="region of interest" description="Disordered" evidence="1">
    <location>
        <begin position="37"/>
        <end position="56"/>
    </location>
</feature>
<dbReference type="EMBL" id="AWSO01001444">
    <property type="protein sequence ID" value="ESK83783.1"/>
    <property type="molecule type" value="Genomic_DNA"/>
</dbReference>
<feature type="domain" description="Retrotransposon gag" evidence="2">
    <location>
        <begin position="117"/>
        <end position="186"/>
    </location>
</feature>
<evidence type="ECO:0000256" key="1">
    <source>
        <dbReference type="SAM" id="MobiDB-lite"/>
    </source>
</evidence>
<name>V2WAG1_MONRO</name>
<proteinExistence type="predicted"/>
<reference evidence="3 4" key="1">
    <citation type="journal article" date="2014" name="BMC Genomics">
        <title>Genome and secretome analysis of the hemibiotrophic fungal pathogen, Moniliophthora roreri, which causes frosty pod rot disease of cacao: mechanisms of the biotrophic and necrotrophic phases.</title>
        <authorList>
            <person name="Meinhardt L.W."/>
            <person name="Costa G.G.L."/>
            <person name="Thomazella D.P.T."/>
            <person name="Teixeira P.J.P.L."/>
            <person name="Carazzolle M.F."/>
            <person name="Schuster S.C."/>
            <person name="Carlson J.E."/>
            <person name="Guiltinan M.J."/>
            <person name="Mieczkowski P."/>
            <person name="Farmer A."/>
            <person name="Ramaraj T."/>
            <person name="Crozier J."/>
            <person name="Davis R.E."/>
            <person name="Shao J."/>
            <person name="Melnick R.L."/>
            <person name="Pereira G.A.G."/>
            <person name="Bailey B.A."/>
        </authorList>
    </citation>
    <scope>NUCLEOTIDE SEQUENCE [LARGE SCALE GENOMIC DNA]</scope>
    <source>
        <strain evidence="3 4">MCA 2997</strain>
    </source>
</reference>
<dbReference type="KEGG" id="mrr:Moror_13566"/>
<organism evidence="3 4">
    <name type="scientific">Moniliophthora roreri (strain MCA 2997)</name>
    <name type="common">Cocoa frosty pod rot fungus</name>
    <name type="synonym">Crinipellis roreri</name>
    <dbReference type="NCBI Taxonomy" id="1381753"/>
    <lineage>
        <taxon>Eukaryota</taxon>
        <taxon>Fungi</taxon>
        <taxon>Dikarya</taxon>
        <taxon>Basidiomycota</taxon>
        <taxon>Agaricomycotina</taxon>
        <taxon>Agaricomycetes</taxon>
        <taxon>Agaricomycetidae</taxon>
        <taxon>Agaricales</taxon>
        <taxon>Marasmiineae</taxon>
        <taxon>Marasmiaceae</taxon>
        <taxon>Moniliophthora</taxon>
    </lineage>
</organism>
<feature type="compositionally biased region" description="Basic and acidic residues" evidence="1">
    <location>
        <begin position="10"/>
        <end position="19"/>
    </location>
</feature>
<evidence type="ECO:0000313" key="3">
    <source>
        <dbReference type="EMBL" id="ESK83783.1"/>
    </source>
</evidence>
<keyword evidence="4" id="KW-1185">Reference proteome</keyword>
<dbReference type="Pfam" id="PF03732">
    <property type="entry name" value="Retrotrans_gag"/>
    <property type="match status" value="1"/>
</dbReference>
<sequence>MTTPSGSTDVKPDVKKEESSSQQWAVQIATLVVEAIDEKKEDSSKGPTSEPYEGDHKDTRRFLFDLELYFKMNPSKCNTDKKKKMILLSLLKGKTTEWKMTEQERLFPEDNDPEEKKKAAEETWNVFKNRFRKHWQPVDVAGDTQMRICDLQMKEHTNDYVNQFRLLTSQTGYDDVALIMFFKEGLVPSLQDKIMLRSKGPPETLDKWYKIAI</sequence>